<feature type="region of interest" description="Disordered" evidence="7">
    <location>
        <begin position="607"/>
        <end position="636"/>
    </location>
</feature>
<dbReference type="GO" id="GO:0090694">
    <property type="term" value="C:Scc2-Scc4 cohesin loading complex"/>
    <property type="evidence" value="ECO:0007669"/>
    <property type="project" value="TreeGrafter"/>
</dbReference>
<feature type="compositionally biased region" description="Basic and acidic residues" evidence="7">
    <location>
        <begin position="609"/>
        <end position="618"/>
    </location>
</feature>
<feature type="compositionally biased region" description="Acidic residues" evidence="7">
    <location>
        <begin position="1743"/>
        <end position="1757"/>
    </location>
</feature>
<organism evidence="9 10">
    <name type="scientific">Elasticomyces elasticus</name>
    <dbReference type="NCBI Taxonomy" id="574655"/>
    <lineage>
        <taxon>Eukaryota</taxon>
        <taxon>Fungi</taxon>
        <taxon>Dikarya</taxon>
        <taxon>Ascomycota</taxon>
        <taxon>Pezizomycotina</taxon>
        <taxon>Dothideomycetes</taxon>
        <taxon>Dothideomycetidae</taxon>
        <taxon>Mycosphaerellales</taxon>
        <taxon>Teratosphaeriaceae</taxon>
        <taxon>Elasticomyces</taxon>
    </lineage>
</organism>
<dbReference type="EMBL" id="JAVRQU010000015">
    <property type="protein sequence ID" value="KAK5694740.1"/>
    <property type="molecule type" value="Genomic_DNA"/>
</dbReference>
<feature type="region of interest" description="Disordered" evidence="7">
    <location>
        <begin position="179"/>
        <end position="217"/>
    </location>
</feature>
<evidence type="ECO:0000256" key="3">
    <source>
        <dbReference type="ARBA" id="ARBA00022737"/>
    </source>
</evidence>
<keyword evidence="3 6" id="KW-0677">Repeat</keyword>
<evidence type="ECO:0000256" key="1">
    <source>
        <dbReference type="ARBA" id="ARBA00004123"/>
    </source>
</evidence>
<evidence type="ECO:0000256" key="4">
    <source>
        <dbReference type="ARBA" id="ARBA00023242"/>
    </source>
</evidence>
<feature type="region of interest" description="Disordered" evidence="7">
    <location>
        <begin position="1680"/>
        <end position="1699"/>
    </location>
</feature>
<feature type="compositionally biased region" description="Polar residues" evidence="7">
    <location>
        <begin position="127"/>
        <end position="142"/>
    </location>
</feature>
<evidence type="ECO:0000256" key="6">
    <source>
        <dbReference type="RuleBase" id="RU364107"/>
    </source>
</evidence>
<dbReference type="InterPro" id="IPR026003">
    <property type="entry name" value="Cohesin_HEAT"/>
</dbReference>
<dbReference type="Gene3D" id="1.25.10.10">
    <property type="entry name" value="Leucine-rich Repeat Variant"/>
    <property type="match status" value="1"/>
</dbReference>
<evidence type="ECO:0000256" key="2">
    <source>
        <dbReference type="ARBA" id="ARBA00009252"/>
    </source>
</evidence>
<evidence type="ECO:0000256" key="7">
    <source>
        <dbReference type="SAM" id="MobiDB-lite"/>
    </source>
</evidence>
<evidence type="ECO:0000313" key="9">
    <source>
        <dbReference type="EMBL" id="KAK5694740.1"/>
    </source>
</evidence>
<sequence>MSGQPHPSHVAGPSNGIPVSSSSGRGIRVPTVHEALPYTPFTSIIHFSPAESIPPPLAIPTPSPSYFGDNPDVIKAKETLAQLSAGASNAQEASERCQRTLRDVQKLLDPQHLTQFAFKRNVRPAHSQGQPPRQQQSNARPPQLSSFARMVLETNKVSYRYLTPESPELQASSEADDRIHINGNSVPPTLNLPTPQSRGLPNGHATPYTEQLPNGSQGSRLQAVVVRDLLTPAQRAEYRVIEESDTMSGARDATPSRVRDNAFINAHRSVSVDQKQKGDLAVQNLQNLLSAILDAEDQMPTGASDPVPAQISAVITTREGADGVKIVLQHQAQRQLEASVQKVTSNARLDDMDVDSLIRVQKLCESAVSEVETLSLQVGEEWSEQDVEEWLQRIALAERGITAARTLMRIMGAGAHVKELQSEDFLRAVLAAIRAVLEGCIVPVVEARPSKHEKIRGVKEEAPSNPTFITASTHQAHLKTLMHTTTKTLRTLGDFLLSTELDETSLSGVESFCTLLIFTENASMDRDSVLGVQDFELTRRCAMDVLAKDFAKYTEQRQTILDSLLMSLDKLPAAKQSARQYKLPDSKPIQLVSALLMRLVQTSATHAGEATKGKTKAVEDDEDADGELDSDDEDHDTEIKVASKKKSHDRPGDLFAVVKPLHDAAQHNASYIVKILLQRALSSSKSSDEPYRKLLDIFTEDFLNVLSSSDWPCAEMMLRSLVSNLISMVEGPKSTSPARTLGLELLGTIATGILDLQRNAGNAARSLNLDESENAKHIAGLVEQLDSGDLEASSLVAFDGPYRSVVEYLQARGLDDAQLRSATGYHVMQWAFLLSGGREGSVDSDTGGTPKPSKDLQSSLRNMILNLHWLEDNHDYPTPSTSQGRLAAMVITLSSTLCKAFNRILSVLIMSMTHEQPKVKSRALKSVLTVLEKDPKILNHHEYVLQTIYRCANDASPLVRDSALMLIADCVKLQPELDMRVYGRVIDRTRDSSSGVRRRAMKFLKDLYLGTQSPKMRSAIADAIIARTNDTEEPIIDLTRQIMEEIWFLPLLGCKLDGDEAVNAKLRYAAQALLMIRTVEVSEATASVLESLIKQLITKSKTPSAHLAVCKNFVRVLSDGMIDTLEIDGSLTQSSVLCCLAVFARACPIVFTAAQLERLGPYTQNLAKQDDLDVYRSAIIILRYAMPHQSDLKPEFLKQLQTALMTSIPKLPKSELHVVVPCLWTIDNKLGSRDRMVTFVISAVRNIHAMRETDFAQQPQATTKISRLMLIVGHFGKVYDFEPNLAKFTELLPSLKFSSVAAMFVDVLCLLTEPKQPMDVREPAIEAVAMICQTSPKLLVRQDVVQAFEIVFREHNALLEEAMLVGLEGFFSAGEVNEKSDDVPELGSGVASGHERLGKTYVATDQDGASTSIARRFLPQILRLALSAEAELSLVASKIIISVNRQGLVHPKESGPALVALETCPNVAIADMAFTEHKAQHTKHESYFDKEYMRAVQQVFEYQRDVIGSMVGFIGQPPAAKMHLTWDVLKSGKAQVRKKFLTNLAGKLDFDAATLDPTHLAPTHLSFVRFCVENLAFFDYDRVEEILHLLEAMNKIFSVTGVAVAQLIDSEVLQLRVGPADSATANGDLAEASQVESTAALPDPARLLQLAVAAQICSLIWTTRNFIRDLWNMKKHLNKPKNSVKESNKTPSRTSNAASLGEHYLKRVADIMAADATPHSQRAVCASFAELISTDNEVKVASEDEDNGDLEVGDDTPSESASRKSPSLPPSGGGRGRKRKSAGVGSTPRKKKRASSGRRKSGSAQFDEDEDGGWA</sequence>
<evidence type="ECO:0000313" key="10">
    <source>
        <dbReference type="Proteomes" id="UP001310594"/>
    </source>
</evidence>
<evidence type="ECO:0000259" key="8">
    <source>
        <dbReference type="Pfam" id="PF12830"/>
    </source>
</evidence>
<dbReference type="InterPro" id="IPR016024">
    <property type="entry name" value="ARM-type_fold"/>
</dbReference>
<dbReference type="PANTHER" id="PTHR21704">
    <property type="entry name" value="NIPPED-B-LIKE PROTEIN DELANGIN SCC2-RELATED"/>
    <property type="match status" value="1"/>
</dbReference>
<dbReference type="Pfam" id="PF12830">
    <property type="entry name" value="Nipped-B_C"/>
    <property type="match status" value="1"/>
</dbReference>
<feature type="compositionally biased region" description="Polar residues" evidence="7">
    <location>
        <begin position="182"/>
        <end position="199"/>
    </location>
</feature>
<dbReference type="GO" id="GO:0071169">
    <property type="term" value="P:establishment of protein localization to chromatin"/>
    <property type="evidence" value="ECO:0007669"/>
    <property type="project" value="TreeGrafter"/>
</dbReference>
<proteinExistence type="inferred from homology"/>
<dbReference type="Pfam" id="PF12765">
    <property type="entry name" value="Cohesin_HEAT"/>
    <property type="match status" value="1"/>
</dbReference>
<comment type="subcellular location">
    <subcellularLocation>
        <location evidence="1 6">Nucleus</location>
    </subcellularLocation>
</comment>
<dbReference type="InterPro" id="IPR024986">
    <property type="entry name" value="Nipped-B_C"/>
</dbReference>
<feature type="region of interest" description="Disordered" evidence="7">
    <location>
        <begin position="1"/>
        <end position="26"/>
    </location>
</feature>
<keyword evidence="4 6" id="KW-0539">Nucleus</keyword>
<comment type="similarity">
    <text evidence="2 6">Belongs to the SCC2/Nipped-B family.</text>
</comment>
<comment type="caution">
    <text evidence="9">The sequence shown here is derived from an EMBL/GenBank/DDBJ whole genome shotgun (WGS) entry which is preliminary data.</text>
</comment>
<feature type="compositionally biased region" description="Acidic residues" evidence="7">
    <location>
        <begin position="1806"/>
        <end position="1815"/>
    </location>
</feature>
<feature type="compositionally biased region" description="Acidic residues" evidence="7">
    <location>
        <begin position="619"/>
        <end position="636"/>
    </location>
</feature>
<feature type="compositionally biased region" description="Polar residues" evidence="7">
    <location>
        <begin position="1689"/>
        <end position="1698"/>
    </location>
</feature>
<dbReference type="CDD" id="cd23958">
    <property type="entry name" value="SCC2"/>
    <property type="match status" value="1"/>
</dbReference>
<dbReference type="GO" id="GO:0003682">
    <property type="term" value="F:chromatin binding"/>
    <property type="evidence" value="ECO:0007669"/>
    <property type="project" value="TreeGrafter"/>
</dbReference>
<gene>
    <name evidence="9" type="primary">SCC2</name>
    <name evidence="9" type="ORF">LTR97_009330</name>
</gene>
<dbReference type="SUPFAM" id="SSF48371">
    <property type="entry name" value="ARM repeat"/>
    <property type="match status" value="1"/>
</dbReference>
<dbReference type="GO" id="GO:0061775">
    <property type="term" value="F:cohesin loader activity"/>
    <property type="evidence" value="ECO:0007669"/>
    <property type="project" value="InterPro"/>
</dbReference>
<accession>A0AAN7ZXL2</accession>
<dbReference type="InterPro" id="IPR011989">
    <property type="entry name" value="ARM-like"/>
</dbReference>
<feature type="region of interest" description="Disordered" evidence="7">
    <location>
        <begin position="123"/>
        <end position="142"/>
    </location>
</feature>
<dbReference type="GO" id="GO:1990414">
    <property type="term" value="P:replication-born double-strand break repair via sister chromatid exchange"/>
    <property type="evidence" value="ECO:0007669"/>
    <property type="project" value="TreeGrafter"/>
</dbReference>
<dbReference type="GO" id="GO:0140588">
    <property type="term" value="P:chromatin looping"/>
    <property type="evidence" value="ECO:0007669"/>
    <property type="project" value="InterPro"/>
</dbReference>
<dbReference type="GO" id="GO:0010468">
    <property type="term" value="P:regulation of gene expression"/>
    <property type="evidence" value="ECO:0007669"/>
    <property type="project" value="InterPro"/>
</dbReference>
<evidence type="ECO:0000256" key="5">
    <source>
        <dbReference type="ARBA" id="ARBA00023306"/>
    </source>
</evidence>
<name>A0AAN7ZXL2_9PEZI</name>
<protein>
    <recommendedName>
        <fullName evidence="6">Sister chromatid cohesion protein</fullName>
    </recommendedName>
</protein>
<feature type="compositionally biased region" description="Polar residues" evidence="7">
    <location>
        <begin position="208"/>
        <end position="217"/>
    </location>
</feature>
<feature type="region of interest" description="Disordered" evidence="7">
    <location>
        <begin position="1739"/>
        <end position="1815"/>
    </location>
</feature>
<reference evidence="9" key="1">
    <citation type="submission" date="2023-08" db="EMBL/GenBank/DDBJ databases">
        <title>Black Yeasts Isolated from many extreme environments.</title>
        <authorList>
            <person name="Coleine C."/>
            <person name="Stajich J.E."/>
            <person name="Selbmann L."/>
        </authorList>
    </citation>
    <scope>NUCLEOTIDE SEQUENCE</scope>
    <source>
        <strain evidence="9">CCFEE 5810</strain>
    </source>
</reference>
<dbReference type="GO" id="GO:0034087">
    <property type="term" value="P:establishment of mitotic sister chromatid cohesion"/>
    <property type="evidence" value="ECO:0007669"/>
    <property type="project" value="TreeGrafter"/>
</dbReference>
<dbReference type="Proteomes" id="UP001310594">
    <property type="component" value="Unassembled WGS sequence"/>
</dbReference>
<dbReference type="InterPro" id="IPR033031">
    <property type="entry name" value="Scc2/Nipped-B"/>
</dbReference>
<dbReference type="PANTHER" id="PTHR21704:SF18">
    <property type="entry name" value="NIPPED-B-LIKE PROTEIN"/>
    <property type="match status" value="1"/>
</dbReference>
<keyword evidence="5 6" id="KW-0131">Cell cycle</keyword>
<feature type="domain" description="Sister chromatid cohesion C-terminal" evidence="8">
    <location>
        <begin position="1411"/>
        <end position="1596"/>
    </location>
</feature>
<feature type="compositionally biased region" description="Basic residues" evidence="7">
    <location>
        <begin position="1788"/>
        <end position="1801"/>
    </location>
</feature>